<reference evidence="1" key="1">
    <citation type="submission" date="2024-01" db="EMBL/GenBank/DDBJ databases">
        <authorList>
            <person name="Webb A."/>
        </authorList>
    </citation>
    <scope>NUCLEOTIDE SEQUENCE</scope>
    <source>
        <strain evidence="1">Pm1</strain>
    </source>
</reference>
<dbReference type="AlphaFoldDB" id="A0AAV1UK15"/>
<comment type="caution">
    <text evidence="1">The sequence shown here is derived from an EMBL/GenBank/DDBJ whole genome shotgun (WGS) entry which is preliminary data.</text>
</comment>
<protein>
    <submittedName>
        <fullName evidence="1">Uncharacterized protein</fullName>
    </submittedName>
</protein>
<dbReference type="EMBL" id="CAKLBY020000197">
    <property type="protein sequence ID" value="CAK7934028.1"/>
    <property type="molecule type" value="Genomic_DNA"/>
</dbReference>
<proteinExistence type="predicted"/>
<sequence>MARHARGSNGDTRSVRLNFRALRPLEAWTMADLPFSGCPRAFVSDRLIWAKQCIVSCVLHECLMLFRKDDL</sequence>
<gene>
    <name evidence="1" type="ORF">PM001_LOCUS19178</name>
</gene>
<evidence type="ECO:0000313" key="1">
    <source>
        <dbReference type="EMBL" id="CAK7934028.1"/>
    </source>
</evidence>
<evidence type="ECO:0000313" key="2">
    <source>
        <dbReference type="Proteomes" id="UP001162060"/>
    </source>
</evidence>
<name>A0AAV1UK15_9STRA</name>
<dbReference type="Proteomes" id="UP001162060">
    <property type="component" value="Unassembled WGS sequence"/>
</dbReference>
<accession>A0AAV1UK15</accession>
<organism evidence="1 2">
    <name type="scientific">Peronospora matthiolae</name>
    <dbReference type="NCBI Taxonomy" id="2874970"/>
    <lineage>
        <taxon>Eukaryota</taxon>
        <taxon>Sar</taxon>
        <taxon>Stramenopiles</taxon>
        <taxon>Oomycota</taxon>
        <taxon>Peronosporomycetes</taxon>
        <taxon>Peronosporales</taxon>
        <taxon>Peronosporaceae</taxon>
        <taxon>Peronospora</taxon>
    </lineage>
</organism>